<organism evidence="6 7">
    <name type="scientific">Azospirillum cavernae</name>
    <dbReference type="NCBI Taxonomy" id="2320860"/>
    <lineage>
        <taxon>Bacteria</taxon>
        <taxon>Pseudomonadati</taxon>
        <taxon>Pseudomonadota</taxon>
        <taxon>Alphaproteobacteria</taxon>
        <taxon>Rhodospirillales</taxon>
        <taxon>Azospirillaceae</taxon>
        <taxon>Azospirillum</taxon>
    </lineage>
</organism>
<proteinExistence type="inferred from homology"/>
<comment type="similarity">
    <text evidence="2">Belongs to the methyl-accepting chemotaxis (MCP) protein family.</text>
</comment>
<evidence type="ECO:0000256" key="3">
    <source>
        <dbReference type="PROSITE-ProRule" id="PRU00284"/>
    </source>
</evidence>
<dbReference type="Proteomes" id="UP000283458">
    <property type="component" value="Unassembled WGS sequence"/>
</dbReference>
<dbReference type="GO" id="GO:0006935">
    <property type="term" value="P:chemotaxis"/>
    <property type="evidence" value="ECO:0007669"/>
    <property type="project" value="UniProtKB-KW"/>
</dbReference>
<evidence type="ECO:0000313" key="7">
    <source>
        <dbReference type="Proteomes" id="UP000283458"/>
    </source>
</evidence>
<keyword evidence="4" id="KW-0472">Membrane</keyword>
<dbReference type="PANTHER" id="PTHR43531:SF11">
    <property type="entry name" value="METHYL-ACCEPTING CHEMOTAXIS PROTEIN 3"/>
    <property type="match status" value="1"/>
</dbReference>
<sequence>MSFPAGLRVFPKLCLTALLPAAAALIPLALPGAEPRVLWLATGGALAVALLIGLVVALDLADALRRLERRAADLADGRFDGWQAAPPRGDELGASFAALDRLAATQSALHAELRRLIDAGETDGKTAAPTLPGGYGAMAALVGDARGSFQRIGEQAAQVAVAAGQASTAVAQVSDGASIQTEDLDRVVHAVGQSARAIASVTDSTRAASDMVKDTAGFADKGKTEMARLVRVSQTIGDNSRRIGRITEAITQIAVKTNILSVNASIEAARAGEQGKGFEVVAEEVGKLADNAVESARQIAEIVEAAATMAEEGMAATAEVVQMMDGIAERVTQLDRMFQSVAGAMAQQQDSMVEIESNVGNIRNVAFKNAAASEEITATMVQLSRLADETRRLAERFKAP</sequence>
<evidence type="ECO:0000313" key="6">
    <source>
        <dbReference type="EMBL" id="RJF83930.1"/>
    </source>
</evidence>
<dbReference type="PRINTS" id="PR00260">
    <property type="entry name" value="CHEMTRNSDUCR"/>
</dbReference>
<dbReference type="Gene3D" id="1.10.287.950">
    <property type="entry name" value="Methyl-accepting chemotaxis protein"/>
    <property type="match status" value="1"/>
</dbReference>
<dbReference type="AlphaFoldDB" id="A0A418W1N6"/>
<dbReference type="Pfam" id="PF00015">
    <property type="entry name" value="MCPsignal"/>
    <property type="match status" value="1"/>
</dbReference>
<dbReference type="PANTHER" id="PTHR43531">
    <property type="entry name" value="PROTEIN ICFG"/>
    <property type="match status" value="1"/>
</dbReference>
<protein>
    <submittedName>
        <fullName evidence="6">HAMP domain-containing protein</fullName>
    </submittedName>
</protein>
<dbReference type="InterPro" id="IPR051310">
    <property type="entry name" value="MCP_chemotaxis"/>
</dbReference>
<comment type="caution">
    <text evidence="6">The sequence shown here is derived from an EMBL/GenBank/DDBJ whole genome shotgun (WGS) entry which is preliminary data.</text>
</comment>
<dbReference type="GO" id="GO:0007165">
    <property type="term" value="P:signal transduction"/>
    <property type="evidence" value="ECO:0007669"/>
    <property type="project" value="UniProtKB-KW"/>
</dbReference>
<keyword evidence="7" id="KW-1185">Reference proteome</keyword>
<evidence type="ECO:0000256" key="2">
    <source>
        <dbReference type="ARBA" id="ARBA00029447"/>
    </source>
</evidence>
<dbReference type="OrthoDB" id="7293557at2"/>
<accession>A0A418W1N6</accession>
<name>A0A418W1N6_9PROT</name>
<reference evidence="6 7" key="1">
    <citation type="submission" date="2018-09" db="EMBL/GenBank/DDBJ databases">
        <authorList>
            <person name="Zhu H."/>
        </authorList>
    </citation>
    <scope>NUCLEOTIDE SEQUENCE [LARGE SCALE GENOMIC DNA]</scope>
    <source>
        <strain evidence="6 7">K2W22B-5</strain>
    </source>
</reference>
<feature type="transmembrane region" description="Helical" evidence="4">
    <location>
        <begin position="41"/>
        <end position="61"/>
    </location>
</feature>
<evidence type="ECO:0000256" key="4">
    <source>
        <dbReference type="SAM" id="Phobius"/>
    </source>
</evidence>
<dbReference type="SMART" id="SM00283">
    <property type="entry name" value="MA"/>
    <property type="match status" value="1"/>
</dbReference>
<dbReference type="InterPro" id="IPR004089">
    <property type="entry name" value="MCPsignal_dom"/>
</dbReference>
<dbReference type="PROSITE" id="PS50111">
    <property type="entry name" value="CHEMOTAXIS_TRANSDUC_2"/>
    <property type="match status" value="1"/>
</dbReference>
<keyword evidence="3" id="KW-0807">Transducer</keyword>
<keyword evidence="4" id="KW-0812">Transmembrane</keyword>
<dbReference type="GO" id="GO:0004888">
    <property type="term" value="F:transmembrane signaling receptor activity"/>
    <property type="evidence" value="ECO:0007669"/>
    <property type="project" value="InterPro"/>
</dbReference>
<evidence type="ECO:0000259" key="5">
    <source>
        <dbReference type="PROSITE" id="PS50111"/>
    </source>
</evidence>
<dbReference type="SUPFAM" id="SSF58104">
    <property type="entry name" value="Methyl-accepting chemotaxis protein (MCP) signaling domain"/>
    <property type="match status" value="1"/>
</dbReference>
<gene>
    <name evidence="6" type="ORF">D3877_04730</name>
</gene>
<dbReference type="InterPro" id="IPR004090">
    <property type="entry name" value="Chemotax_Me-accpt_rcpt"/>
</dbReference>
<dbReference type="RefSeq" id="WP_119829571.1">
    <property type="nucleotide sequence ID" value="NZ_QYUL01000001.1"/>
</dbReference>
<dbReference type="EMBL" id="QYUL01000001">
    <property type="protein sequence ID" value="RJF83930.1"/>
    <property type="molecule type" value="Genomic_DNA"/>
</dbReference>
<dbReference type="Gene3D" id="6.10.340.10">
    <property type="match status" value="1"/>
</dbReference>
<keyword evidence="1" id="KW-0145">Chemotaxis</keyword>
<evidence type="ECO:0000256" key="1">
    <source>
        <dbReference type="ARBA" id="ARBA00022500"/>
    </source>
</evidence>
<keyword evidence="4" id="KW-1133">Transmembrane helix</keyword>
<feature type="domain" description="Methyl-accepting transducer" evidence="5">
    <location>
        <begin position="155"/>
        <end position="384"/>
    </location>
</feature>
<dbReference type="GO" id="GO:0005886">
    <property type="term" value="C:plasma membrane"/>
    <property type="evidence" value="ECO:0007669"/>
    <property type="project" value="TreeGrafter"/>
</dbReference>